<accession>A0ABD1FGH1</accession>
<reference evidence="1 2" key="1">
    <citation type="submission" date="2024-05" db="EMBL/GenBank/DDBJ databases">
        <title>Genetic variation in Jamaican populations of the coffee berry borer (Hypothenemus hampei).</title>
        <authorList>
            <person name="Errbii M."/>
            <person name="Myrie A."/>
        </authorList>
    </citation>
    <scope>NUCLEOTIDE SEQUENCE [LARGE SCALE GENOMIC DNA]</scope>
    <source>
        <strain evidence="1">JA-Hopewell-2020-01-JO</strain>
        <tissue evidence="1">Whole body</tissue>
    </source>
</reference>
<protein>
    <submittedName>
        <fullName evidence="1">Uncharacterized protein</fullName>
    </submittedName>
</protein>
<comment type="caution">
    <text evidence="1">The sequence shown here is derived from an EMBL/GenBank/DDBJ whole genome shotgun (WGS) entry which is preliminary data.</text>
</comment>
<gene>
    <name evidence="1" type="ORF">ABEB36_001241</name>
</gene>
<proteinExistence type="predicted"/>
<evidence type="ECO:0000313" key="2">
    <source>
        <dbReference type="Proteomes" id="UP001566132"/>
    </source>
</evidence>
<name>A0ABD1FGH1_HYPHA</name>
<organism evidence="1 2">
    <name type="scientific">Hypothenemus hampei</name>
    <name type="common">Coffee berry borer</name>
    <dbReference type="NCBI Taxonomy" id="57062"/>
    <lineage>
        <taxon>Eukaryota</taxon>
        <taxon>Metazoa</taxon>
        <taxon>Ecdysozoa</taxon>
        <taxon>Arthropoda</taxon>
        <taxon>Hexapoda</taxon>
        <taxon>Insecta</taxon>
        <taxon>Pterygota</taxon>
        <taxon>Neoptera</taxon>
        <taxon>Endopterygota</taxon>
        <taxon>Coleoptera</taxon>
        <taxon>Polyphaga</taxon>
        <taxon>Cucujiformia</taxon>
        <taxon>Curculionidae</taxon>
        <taxon>Scolytinae</taxon>
        <taxon>Hypothenemus</taxon>
    </lineage>
</organism>
<dbReference type="Proteomes" id="UP001566132">
    <property type="component" value="Unassembled WGS sequence"/>
</dbReference>
<dbReference type="EMBL" id="JBDJPC010000001">
    <property type="protein sequence ID" value="KAL1517479.1"/>
    <property type="molecule type" value="Genomic_DNA"/>
</dbReference>
<dbReference type="AlphaFoldDB" id="A0ABD1FGH1"/>
<sequence length="261" mass="30347">MWFLLFLVVPASGNDLIQECAKYYRPSNYMDVLSKFNLPYLGHVTLPNNQQQYLKNRPQTDISPSPVLTTKVLAVKTKYVYKSPFCVKYTKKQQLCQSENAGKIVTKHNFSKKQVEERIEGVLDVLEDEKKEEIEEEPDRFSLKISFDKLEPSEFTDESRAFGSKLHTPSMTSHKVQELLIEDRLDQLETILPEYRRRRTYETSTIYVTKTLTDKRAMATLVVKNCVPLGYDVCPKKTSNRRTHKLAKKPQVSKESLFYFG</sequence>
<keyword evidence="2" id="KW-1185">Reference proteome</keyword>
<evidence type="ECO:0000313" key="1">
    <source>
        <dbReference type="EMBL" id="KAL1517479.1"/>
    </source>
</evidence>